<dbReference type="InterPro" id="IPR003170">
    <property type="entry name" value="MurB"/>
</dbReference>
<keyword evidence="8 20" id="KW-0963">Cytoplasm</keyword>
<dbReference type="RefSeq" id="WP_064514264.1">
    <property type="nucleotide sequence ID" value="NZ_CBCSBH010000065.1"/>
</dbReference>
<comment type="subcellular location">
    <subcellularLocation>
        <location evidence="3 20">Cytoplasm</location>
    </subcellularLocation>
</comment>
<name>A0ABM6BJ71_YERET</name>
<feature type="active site" description="Proton donor" evidence="20">
    <location>
        <position position="232"/>
    </location>
</feature>
<keyword evidence="14 20" id="KW-0573">Peptidoglycan synthesis</keyword>
<dbReference type="InterPro" id="IPR011601">
    <property type="entry name" value="MurB_C"/>
</dbReference>
<evidence type="ECO:0000256" key="7">
    <source>
        <dbReference type="ARBA" id="ARBA00015188"/>
    </source>
</evidence>
<keyword evidence="17 20" id="KW-0961">Cell wall biogenesis/degradation</keyword>
<keyword evidence="16 20" id="KW-0131">Cell cycle</keyword>
<dbReference type="InterPro" id="IPR036318">
    <property type="entry name" value="FAD-bd_PCMH-like_sf"/>
</dbReference>
<evidence type="ECO:0000256" key="2">
    <source>
        <dbReference type="ARBA" id="ARBA00003921"/>
    </source>
</evidence>
<dbReference type="EMBL" id="CP010029">
    <property type="protein sequence ID" value="ANI29571.1"/>
    <property type="molecule type" value="Genomic_DNA"/>
</dbReference>
<evidence type="ECO:0000256" key="20">
    <source>
        <dbReference type="HAMAP-Rule" id="MF_00037"/>
    </source>
</evidence>
<dbReference type="SUPFAM" id="SSF56176">
    <property type="entry name" value="FAD-binding/transporter-associated domain-like"/>
    <property type="match status" value="1"/>
</dbReference>
<dbReference type="PANTHER" id="PTHR21071">
    <property type="entry name" value="UDP-N-ACETYLENOLPYRUVOYLGLUCOSAMINE REDUCTASE"/>
    <property type="match status" value="1"/>
</dbReference>
<comment type="catalytic activity">
    <reaction evidence="19 20">
        <text>UDP-N-acetyl-alpha-D-muramate + NADP(+) = UDP-N-acetyl-3-O-(1-carboxyvinyl)-alpha-D-glucosamine + NADPH + H(+)</text>
        <dbReference type="Rhea" id="RHEA:12248"/>
        <dbReference type="ChEBI" id="CHEBI:15378"/>
        <dbReference type="ChEBI" id="CHEBI:57783"/>
        <dbReference type="ChEBI" id="CHEBI:58349"/>
        <dbReference type="ChEBI" id="CHEBI:68483"/>
        <dbReference type="ChEBI" id="CHEBI:70757"/>
        <dbReference type="EC" id="1.3.1.98"/>
    </reaction>
</comment>
<protein>
    <recommendedName>
        <fullName evidence="7 20">UDP-N-acetylenolpyruvoylglucosamine reductase</fullName>
        <ecNumber evidence="6 20">1.3.1.98</ecNumber>
    </recommendedName>
    <alternativeName>
        <fullName evidence="18 20">UDP-N-acetylmuramate dehydrogenase</fullName>
    </alternativeName>
</protein>
<evidence type="ECO:0000256" key="14">
    <source>
        <dbReference type="ARBA" id="ARBA00022984"/>
    </source>
</evidence>
<evidence type="ECO:0000256" key="6">
    <source>
        <dbReference type="ARBA" id="ARBA00012518"/>
    </source>
</evidence>
<dbReference type="Proteomes" id="UP000266744">
    <property type="component" value="Chromosome"/>
</dbReference>
<keyword evidence="11 20" id="KW-0274">FAD</keyword>
<evidence type="ECO:0000259" key="21">
    <source>
        <dbReference type="PROSITE" id="PS51387"/>
    </source>
</evidence>
<evidence type="ECO:0000256" key="9">
    <source>
        <dbReference type="ARBA" id="ARBA00022618"/>
    </source>
</evidence>
<dbReference type="Gene3D" id="3.90.78.10">
    <property type="entry name" value="UDP-N-acetylenolpyruvoylglucosamine reductase, C-terminal domain"/>
    <property type="match status" value="1"/>
</dbReference>
<keyword evidence="9 20" id="KW-0132">Cell division</keyword>
<comment type="similarity">
    <text evidence="5 20">Belongs to the MurB family.</text>
</comment>
<gene>
    <name evidence="20 22" type="primary">murB</name>
    <name evidence="22" type="ORF">PL78_06960</name>
</gene>
<evidence type="ECO:0000256" key="11">
    <source>
        <dbReference type="ARBA" id="ARBA00022827"/>
    </source>
</evidence>
<dbReference type="GO" id="GO:0008762">
    <property type="term" value="F:UDP-N-acetylmuramate dehydrogenase activity"/>
    <property type="evidence" value="ECO:0007669"/>
    <property type="project" value="UniProtKB-EC"/>
</dbReference>
<dbReference type="InterPro" id="IPR006094">
    <property type="entry name" value="Oxid_FAD_bind_N"/>
</dbReference>
<feature type="active site" evidence="20">
    <location>
        <position position="328"/>
    </location>
</feature>
<evidence type="ECO:0000256" key="8">
    <source>
        <dbReference type="ARBA" id="ARBA00022490"/>
    </source>
</evidence>
<evidence type="ECO:0000256" key="15">
    <source>
        <dbReference type="ARBA" id="ARBA00023002"/>
    </source>
</evidence>
<dbReference type="Pfam" id="PF02873">
    <property type="entry name" value="MurB_C"/>
    <property type="match status" value="1"/>
</dbReference>
<evidence type="ECO:0000256" key="1">
    <source>
        <dbReference type="ARBA" id="ARBA00001974"/>
    </source>
</evidence>
<evidence type="ECO:0000256" key="17">
    <source>
        <dbReference type="ARBA" id="ARBA00023316"/>
    </source>
</evidence>
<evidence type="ECO:0000256" key="5">
    <source>
        <dbReference type="ARBA" id="ARBA00010485"/>
    </source>
</evidence>
<dbReference type="InterPro" id="IPR036635">
    <property type="entry name" value="MurB_C_sf"/>
</dbReference>
<keyword evidence="10 20" id="KW-0285">Flavoprotein</keyword>
<dbReference type="Pfam" id="PF01565">
    <property type="entry name" value="FAD_binding_4"/>
    <property type="match status" value="1"/>
</dbReference>
<feature type="domain" description="FAD-binding PCMH-type" evidence="21">
    <location>
        <begin position="16"/>
        <end position="186"/>
    </location>
</feature>
<dbReference type="SUPFAM" id="SSF56194">
    <property type="entry name" value="Uridine diphospho-N-Acetylenolpyruvylglucosamine reductase, MurB, C-terminal domain"/>
    <property type="match status" value="1"/>
</dbReference>
<evidence type="ECO:0000313" key="22">
    <source>
        <dbReference type="EMBL" id="ANI29571.1"/>
    </source>
</evidence>
<evidence type="ECO:0000313" key="23">
    <source>
        <dbReference type="Proteomes" id="UP000266744"/>
    </source>
</evidence>
<dbReference type="InterPro" id="IPR016166">
    <property type="entry name" value="FAD-bd_PCMH"/>
</dbReference>
<dbReference type="HAMAP" id="MF_00037">
    <property type="entry name" value="MurB"/>
    <property type="match status" value="1"/>
</dbReference>
<keyword evidence="13 20" id="KW-0133">Cell shape</keyword>
<dbReference type="Gene3D" id="3.30.43.10">
    <property type="entry name" value="Uridine Diphospho-n-acetylenolpyruvylglucosamine Reductase, domain 2"/>
    <property type="match status" value="1"/>
</dbReference>
<dbReference type="NCBIfam" id="NF000755">
    <property type="entry name" value="PRK00046.1"/>
    <property type="match status" value="1"/>
</dbReference>
<dbReference type="NCBIfam" id="TIGR00179">
    <property type="entry name" value="murB"/>
    <property type="match status" value="1"/>
</dbReference>
<dbReference type="NCBIfam" id="NF010478">
    <property type="entry name" value="PRK13903.1"/>
    <property type="match status" value="1"/>
</dbReference>
<comment type="function">
    <text evidence="2 20">Cell wall formation.</text>
</comment>
<evidence type="ECO:0000256" key="13">
    <source>
        <dbReference type="ARBA" id="ARBA00022960"/>
    </source>
</evidence>
<organism evidence="22 23">
    <name type="scientific">Yersinia entomophaga</name>
    <dbReference type="NCBI Taxonomy" id="935293"/>
    <lineage>
        <taxon>Bacteria</taxon>
        <taxon>Pseudomonadati</taxon>
        <taxon>Pseudomonadota</taxon>
        <taxon>Gammaproteobacteria</taxon>
        <taxon>Enterobacterales</taxon>
        <taxon>Yersiniaceae</taxon>
        <taxon>Yersinia</taxon>
    </lineage>
</organism>
<evidence type="ECO:0000256" key="16">
    <source>
        <dbReference type="ARBA" id="ARBA00023306"/>
    </source>
</evidence>
<dbReference type="InterPro" id="IPR016167">
    <property type="entry name" value="FAD-bd_PCMH_sub1"/>
</dbReference>
<keyword evidence="15 20" id="KW-0560">Oxidoreductase</keyword>
<dbReference type="PANTHER" id="PTHR21071:SF4">
    <property type="entry name" value="UDP-N-ACETYLENOLPYRUVOYLGLUCOSAMINE REDUCTASE"/>
    <property type="match status" value="1"/>
</dbReference>
<dbReference type="EC" id="1.3.1.98" evidence="6 20"/>
<dbReference type="Gene3D" id="3.30.465.10">
    <property type="match status" value="1"/>
</dbReference>
<dbReference type="InterPro" id="IPR016169">
    <property type="entry name" value="FAD-bd_PCMH_sub2"/>
</dbReference>
<sequence length="345" mass="37442">MLTPAAPLKNLNTFALSAYATQVVSVESVSALTAAWNEAKASNQPVLLLGKGSNVLFIEDFSGTVLLNRIKGIQCREDDTAWYLHVGAGENWHQLVCYSLQQQMAGLENLALIPGCVGSAPIQNIGAYGVELQKVCEYVDLLDLNTGEVRRLLAEDCAFGYRDSIFKHRYGEGFAIVAVGIKLNKDWKPTLGYGDLTRLNPSTVTAREIFDSVCAMRRSKLPDPNVTGNAGSFFKNPIVSAEKAAEILRTYPTAPHYPQADNSVKLAAGWLIDQCSLKGHRIGGAAVHQQQALVLINLDDASSQDIVDLASHVRQQVALKFAVWLEPEVRFIAASGEVNAVESLS</sequence>
<evidence type="ECO:0000256" key="10">
    <source>
        <dbReference type="ARBA" id="ARBA00022630"/>
    </source>
</evidence>
<evidence type="ECO:0000256" key="12">
    <source>
        <dbReference type="ARBA" id="ARBA00022857"/>
    </source>
</evidence>
<comment type="cofactor">
    <cofactor evidence="1 20">
        <name>FAD</name>
        <dbReference type="ChEBI" id="CHEBI:57692"/>
    </cofactor>
</comment>
<reference evidence="22 23" key="1">
    <citation type="journal article" date="2016" name="Toxins">
        <title>The Draft Genome Sequence of the Yersinia entomophaga Entomopathogenic Type Strain MH96T.</title>
        <authorList>
            <person name="Hurst M.R."/>
            <person name="Beattie A."/>
            <person name="Altermann E."/>
            <person name="Moraga R.M."/>
            <person name="Harper L.A."/>
            <person name="Calder J."/>
            <person name="Laugraud A."/>
        </authorList>
    </citation>
    <scope>NUCLEOTIDE SEQUENCE [LARGE SCALE GENOMIC DNA]</scope>
    <source>
        <strain evidence="22 23">MH96</strain>
    </source>
</reference>
<evidence type="ECO:0000256" key="4">
    <source>
        <dbReference type="ARBA" id="ARBA00004752"/>
    </source>
</evidence>
<evidence type="ECO:0000256" key="18">
    <source>
        <dbReference type="ARBA" id="ARBA00031026"/>
    </source>
</evidence>
<keyword evidence="12 20" id="KW-0521">NADP</keyword>
<proteinExistence type="inferred from homology"/>
<comment type="pathway">
    <text evidence="4 20">Cell wall biogenesis; peptidoglycan biosynthesis.</text>
</comment>
<feature type="active site" evidence="20">
    <location>
        <position position="162"/>
    </location>
</feature>
<accession>A0ABM6BJ71</accession>
<keyword evidence="23" id="KW-1185">Reference proteome</keyword>
<evidence type="ECO:0000256" key="19">
    <source>
        <dbReference type="ARBA" id="ARBA00048914"/>
    </source>
</evidence>
<evidence type="ECO:0000256" key="3">
    <source>
        <dbReference type="ARBA" id="ARBA00004496"/>
    </source>
</evidence>
<dbReference type="PROSITE" id="PS51387">
    <property type="entry name" value="FAD_PCMH"/>
    <property type="match status" value="1"/>
</dbReference>